<dbReference type="PANTHER" id="PTHR24201">
    <property type="entry name" value="ANK_REP_REGION DOMAIN-CONTAINING PROTEIN"/>
    <property type="match status" value="1"/>
</dbReference>
<comment type="caution">
    <text evidence="5">The sequence shown here is derived from an EMBL/GenBank/DDBJ whole genome shotgun (WGS) entry which is preliminary data.</text>
</comment>
<dbReference type="InterPro" id="IPR036770">
    <property type="entry name" value="Ankyrin_rpt-contain_sf"/>
</dbReference>
<feature type="compositionally biased region" description="Acidic residues" evidence="4">
    <location>
        <begin position="7"/>
        <end position="21"/>
    </location>
</feature>
<feature type="region of interest" description="Disordered" evidence="4">
    <location>
        <begin position="1"/>
        <end position="22"/>
    </location>
</feature>
<keyword evidence="2 3" id="KW-0040">ANK repeat</keyword>
<dbReference type="InterPro" id="IPR002110">
    <property type="entry name" value="Ankyrin_rpt"/>
</dbReference>
<evidence type="ECO:0000313" key="6">
    <source>
        <dbReference type="Proteomes" id="UP001178507"/>
    </source>
</evidence>
<evidence type="ECO:0000313" key="5">
    <source>
        <dbReference type="EMBL" id="CAJ1376425.1"/>
    </source>
</evidence>
<dbReference type="SMART" id="SM00248">
    <property type="entry name" value="ANK"/>
    <property type="match status" value="3"/>
</dbReference>
<feature type="region of interest" description="Disordered" evidence="4">
    <location>
        <begin position="766"/>
        <end position="793"/>
    </location>
</feature>
<protein>
    <submittedName>
        <fullName evidence="5">Uncharacterized protein</fullName>
    </submittedName>
</protein>
<proteinExistence type="predicted"/>
<dbReference type="Proteomes" id="UP001178507">
    <property type="component" value="Unassembled WGS sequence"/>
</dbReference>
<evidence type="ECO:0000256" key="1">
    <source>
        <dbReference type="ARBA" id="ARBA00022737"/>
    </source>
</evidence>
<dbReference type="SUPFAM" id="SSF48403">
    <property type="entry name" value="Ankyrin repeat"/>
    <property type="match status" value="1"/>
</dbReference>
<sequence length="793" mass="88438">MVLPWVDQDETVDSSDEEALDNSEARVGGYGGAKKAYLIEEVERRAITIKQLRTLHSFLQYLTKTEVLKHTSEFSRTTGMHNKLIPWTSLNMYDITTEVIKKVIPHVDPEGEHIDDERRWYSWVEFVAAKEQPAQIMLSHWWGGRFMDFMQSVDKMALDRSLSIYTPIWICTFANCQFGENFGSKLMDCPFICTLKTVNLTVLIVDFQGGSLTRTWCGLEVHYTTHNEIDFALYTSAGRVGSTYVSGGPLVEAVKNWDIRTSEASDPPYRRQILNYVAKVSELEGLEKDEEGQLVLDNMGRPQLSSDALDPHGAMRSSGEKEFAHEANLFRKHAKRFEHLNMMVRLRVMATLGLPKKPKGCTVAEVALRGVTLNQLRVMSAKLESSCPWSEDDEEECPWGDDLSLDEGQSLCYEELTIEHVAAWIKFQTAMVWEGEGPGSYMEIISDGPQKPQFAVTFSQSQLWHERMSAIEVFAEAQQLPDSAIFFVEVCGRNIGSGDDEEEWKLIRTESEGILCILSTEMAMNESEAELSIAPLVMQVSKDKGIFFASPGGVLACSQPFRNGTWVHGDFDTQVVVQVLKLLLKDMDEDADDVDDMDLATFRALLRLHQWLAGPFLRRAAKFNDVQAIKDICSLPGLRLTSDTMKDNLGRVPLHVAIACGSREAMKVLLEAKMDPNVEDNMSDRPLHYAALAGQADLVQELVAAGADVWSENCFGETALQVAMQNPGAFVGVNTSKVCKVLKGATKTIPERQAFELFRAFVKDPPRNSADASAGSAAAAARKLKRGGSRVDP</sequence>
<dbReference type="Gene3D" id="1.25.40.20">
    <property type="entry name" value="Ankyrin repeat-containing domain"/>
    <property type="match status" value="1"/>
</dbReference>
<feature type="compositionally biased region" description="Low complexity" evidence="4">
    <location>
        <begin position="769"/>
        <end position="781"/>
    </location>
</feature>
<dbReference type="PROSITE" id="PS50297">
    <property type="entry name" value="ANK_REP_REGION"/>
    <property type="match status" value="2"/>
</dbReference>
<evidence type="ECO:0000256" key="3">
    <source>
        <dbReference type="PROSITE-ProRule" id="PRU00023"/>
    </source>
</evidence>
<dbReference type="InterPro" id="IPR050776">
    <property type="entry name" value="Ank_Repeat/CDKN_Inhibitor"/>
</dbReference>
<dbReference type="Pfam" id="PF12796">
    <property type="entry name" value="Ank_2"/>
    <property type="match status" value="1"/>
</dbReference>
<dbReference type="EMBL" id="CAUJNA010000392">
    <property type="protein sequence ID" value="CAJ1376425.1"/>
    <property type="molecule type" value="Genomic_DNA"/>
</dbReference>
<feature type="repeat" description="ANK" evidence="3">
    <location>
        <begin position="682"/>
        <end position="714"/>
    </location>
</feature>
<dbReference type="AlphaFoldDB" id="A0AA36MQF5"/>
<name>A0AA36MQF5_9DINO</name>
<dbReference type="PANTHER" id="PTHR24201:SF16">
    <property type="entry name" value="ANKYRIN-1-LIKE-RELATED"/>
    <property type="match status" value="1"/>
</dbReference>
<gene>
    <name evidence="5" type="ORF">EVOR1521_LOCUS5499</name>
</gene>
<accession>A0AA36MQF5</accession>
<feature type="compositionally biased region" description="Basic residues" evidence="4">
    <location>
        <begin position="782"/>
        <end position="793"/>
    </location>
</feature>
<keyword evidence="1" id="KW-0677">Repeat</keyword>
<keyword evidence="6" id="KW-1185">Reference proteome</keyword>
<reference evidence="5" key="1">
    <citation type="submission" date="2023-08" db="EMBL/GenBank/DDBJ databases">
        <authorList>
            <person name="Chen Y."/>
            <person name="Shah S."/>
            <person name="Dougan E. K."/>
            <person name="Thang M."/>
            <person name="Chan C."/>
        </authorList>
    </citation>
    <scope>NUCLEOTIDE SEQUENCE</scope>
</reference>
<evidence type="ECO:0000256" key="4">
    <source>
        <dbReference type="SAM" id="MobiDB-lite"/>
    </source>
</evidence>
<organism evidence="5 6">
    <name type="scientific">Effrenium voratum</name>
    <dbReference type="NCBI Taxonomy" id="2562239"/>
    <lineage>
        <taxon>Eukaryota</taxon>
        <taxon>Sar</taxon>
        <taxon>Alveolata</taxon>
        <taxon>Dinophyceae</taxon>
        <taxon>Suessiales</taxon>
        <taxon>Symbiodiniaceae</taxon>
        <taxon>Effrenium</taxon>
    </lineage>
</organism>
<dbReference type="PROSITE" id="PS50088">
    <property type="entry name" value="ANK_REPEAT"/>
    <property type="match status" value="2"/>
</dbReference>
<feature type="repeat" description="ANK" evidence="3">
    <location>
        <begin position="649"/>
        <end position="681"/>
    </location>
</feature>
<evidence type="ECO:0000256" key="2">
    <source>
        <dbReference type="ARBA" id="ARBA00023043"/>
    </source>
</evidence>
<dbReference type="GO" id="GO:0005634">
    <property type="term" value="C:nucleus"/>
    <property type="evidence" value="ECO:0007669"/>
    <property type="project" value="TreeGrafter"/>
</dbReference>